<reference evidence="2" key="2">
    <citation type="submission" date="2020-11" db="EMBL/GenBank/DDBJ databases">
        <authorList>
            <person name="McCartney M.A."/>
            <person name="Auch B."/>
            <person name="Kono T."/>
            <person name="Mallez S."/>
            <person name="Becker A."/>
            <person name="Gohl D.M."/>
            <person name="Silverstein K.A.T."/>
            <person name="Koren S."/>
            <person name="Bechman K.B."/>
            <person name="Herman A."/>
            <person name="Abrahante J.E."/>
            <person name="Garbe J."/>
        </authorList>
    </citation>
    <scope>NUCLEOTIDE SEQUENCE</scope>
    <source>
        <strain evidence="2">Duluth1</strain>
        <tissue evidence="2">Whole animal</tissue>
    </source>
</reference>
<feature type="region of interest" description="Disordered" evidence="1">
    <location>
        <begin position="66"/>
        <end position="89"/>
    </location>
</feature>
<protein>
    <submittedName>
        <fullName evidence="2">Uncharacterized protein</fullName>
    </submittedName>
</protein>
<proteinExistence type="predicted"/>
<evidence type="ECO:0000256" key="1">
    <source>
        <dbReference type="SAM" id="MobiDB-lite"/>
    </source>
</evidence>
<keyword evidence="3" id="KW-1185">Reference proteome</keyword>
<sequence>MVESSFKVSTVARSKRVDEGACLEGLRRLGGRGWGRIRARGVSGSLGVGALVRGGVFCALGTATRYGPPRLTDGHKQPTNSSSSAPDKYTTTTVHILHITIYISPP</sequence>
<accession>A0A9D4FF18</accession>
<dbReference type="AlphaFoldDB" id="A0A9D4FF18"/>
<evidence type="ECO:0000313" key="3">
    <source>
        <dbReference type="Proteomes" id="UP000828390"/>
    </source>
</evidence>
<organism evidence="2 3">
    <name type="scientific">Dreissena polymorpha</name>
    <name type="common">Zebra mussel</name>
    <name type="synonym">Mytilus polymorpha</name>
    <dbReference type="NCBI Taxonomy" id="45954"/>
    <lineage>
        <taxon>Eukaryota</taxon>
        <taxon>Metazoa</taxon>
        <taxon>Spiralia</taxon>
        <taxon>Lophotrochozoa</taxon>
        <taxon>Mollusca</taxon>
        <taxon>Bivalvia</taxon>
        <taxon>Autobranchia</taxon>
        <taxon>Heteroconchia</taxon>
        <taxon>Euheterodonta</taxon>
        <taxon>Imparidentia</taxon>
        <taxon>Neoheterodontei</taxon>
        <taxon>Myida</taxon>
        <taxon>Dreissenoidea</taxon>
        <taxon>Dreissenidae</taxon>
        <taxon>Dreissena</taxon>
    </lineage>
</organism>
<reference evidence="2" key="1">
    <citation type="journal article" date="2019" name="bioRxiv">
        <title>The Genome of the Zebra Mussel, Dreissena polymorpha: A Resource for Invasive Species Research.</title>
        <authorList>
            <person name="McCartney M.A."/>
            <person name="Auch B."/>
            <person name="Kono T."/>
            <person name="Mallez S."/>
            <person name="Zhang Y."/>
            <person name="Obille A."/>
            <person name="Becker A."/>
            <person name="Abrahante J.E."/>
            <person name="Garbe J."/>
            <person name="Badalamenti J.P."/>
            <person name="Herman A."/>
            <person name="Mangelson H."/>
            <person name="Liachko I."/>
            <person name="Sullivan S."/>
            <person name="Sone E.D."/>
            <person name="Koren S."/>
            <person name="Silverstein K.A.T."/>
            <person name="Beckman K.B."/>
            <person name="Gohl D.M."/>
        </authorList>
    </citation>
    <scope>NUCLEOTIDE SEQUENCE</scope>
    <source>
        <strain evidence="2">Duluth1</strain>
        <tissue evidence="2">Whole animal</tissue>
    </source>
</reference>
<name>A0A9D4FF18_DREPO</name>
<dbReference type="EMBL" id="JAIWYP010000007">
    <property type="protein sequence ID" value="KAH3796666.1"/>
    <property type="molecule type" value="Genomic_DNA"/>
</dbReference>
<evidence type="ECO:0000313" key="2">
    <source>
        <dbReference type="EMBL" id="KAH3796666.1"/>
    </source>
</evidence>
<comment type="caution">
    <text evidence="2">The sequence shown here is derived from an EMBL/GenBank/DDBJ whole genome shotgun (WGS) entry which is preliminary data.</text>
</comment>
<dbReference type="Proteomes" id="UP000828390">
    <property type="component" value="Unassembled WGS sequence"/>
</dbReference>
<gene>
    <name evidence="2" type="ORF">DPMN_150235</name>
</gene>